<dbReference type="AlphaFoldDB" id="A0AAV9UUP8"/>
<feature type="compositionally biased region" description="Basic and acidic residues" evidence="1">
    <location>
        <begin position="1"/>
        <end position="11"/>
    </location>
</feature>
<reference evidence="2 3" key="1">
    <citation type="submission" date="2019-10" db="EMBL/GenBank/DDBJ databases">
        <authorList>
            <person name="Palmer J.M."/>
        </authorList>
    </citation>
    <scope>NUCLEOTIDE SEQUENCE [LARGE SCALE GENOMIC DNA]</scope>
    <source>
        <strain evidence="2 3">TWF730</strain>
    </source>
</reference>
<dbReference type="Proteomes" id="UP001373714">
    <property type="component" value="Unassembled WGS sequence"/>
</dbReference>
<sequence>MIESRSTKPELADATVDETEILLPEPQPAPTPAPEHADDSAHKFEGRTPLENYLAHGYRHERIFVGEQGRKAA</sequence>
<evidence type="ECO:0000256" key="1">
    <source>
        <dbReference type="SAM" id="MobiDB-lite"/>
    </source>
</evidence>
<gene>
    <name evidence="2" type="ORF">TWF730_010493</name>
</gene>
<keyword evidence="3" id="KW-1185">Reference proteome</keyword>
<comment type="caution">
    <text evidence="2">The sequence shown here is derived from an EMBL/GenBank/DDBJ whole genome shotgun (WGS) entry which is preliminary data.</text>
</comment>
<dbReference type="EMBL" id="JAVHNS010000008">
    <property type="protein sequence ID" value="KAK6346161.1"/>
    <property type="molecule type" value="Genomic_DNA"/>
</dbReference>
<feature type="compositionally biased region" description="Basic and acidic residues" evidence="1">
    <location>
        <begin position="35"/>
        <end position="48"/>
    </location>
</feature>
<protein>
    <submittedName>
        <fullName evidence="2">Uncharacterized protein</fullName>
    </submittedName>
</protein>
<organism evidence="2 3">
    <name type="scientific">Orbilia blumenaviensis</name>
    <dbReference type="NCBI Taxonomy" id="1796055"/>
    <lineage>
        <taxon>Eukaryota</taxon>
        <taxon>Fungi</taxon>
        <taxon>Dikarya</taxon>
        <taxon>Ascomycota</taxon>
        <taxon>Pezizomycotina</taxon>
        <taxon>Orbiliomycetes</taxon>
        <taxon>Orbiliales</taxon>
        <taxon>Orbiliaceae</taxon>
        <taxon>Orbilia</taxon>
    </lineage>
</organism>
<feature type="region of interest" description="Disordered" evidence="1">
    <location>
        <begin position="1"/>
        <end position="48"/>
    </location>
</feature>
<evidence type="ECO:0000313" key="3">
    <source>
        <dbReference type="Proteomes" id="UP001373714"/>
    </source>
</evidence>
<proteinExistence type="predicted"/>
<name>A0AAV9UUP8_9PEZI</name>
<accession>A0AAV9UUP8</accession>
<evidence type="ECO:0000313" key="2">
    <source>
        <dbReference type="EMBL" id="KAK6346161.1"/>
    </source>
</evidence>